<dbReference type="Pfam" id="PF12704">
    <property type="entry name" value="MacB_PCD"/>
    <property type="match status" value="1"/>
</dbReference>
<dbReference type="GO" id="GO:0098797">
    <property type="term" value="C:plasma membrane protein complex"/>
    <property type="evidence" value="ECO:0007669"/>
    <property type="project" value="TreeGrafter"/>
</dbReference>
<comment type="caution">
    <text evidence="10">The sequence shown here is derived from an EMBL/GenBank/DDBJ whole genome shotgun (WGS) entry which is preliminary data.</text>
</comment>
<feature type="domain" description="ABC3 transporter permease C-terminal" evidence="8">
    <location>
        <begin position="267"/>
        <end position="398"/>
    </location>
</feature>
<dbReference type="EMBL" id="JACHYB010000002">
    <property type="protein sequence ID" value="MBB3188157.1"/>
    <property type="molecule type" value="Genomic_DNA"/>
</dbReference>
<dbReference type="PANTHER" id="PTHR30489:SF0">
    <property type="entry name" value="LIPOPROTEIN-RELEASING SYSTEM TRANSMEMBRANE PROTEIN LOLE"/>
    <property type="match status" value="1"/>
</dbReference>
<evidence type="ECO:0000256" key="7">
    <source>
        <dbReference type="SAM" id="Phobius"/>
    </source>
</evidence>
<evidence type="ECO:0000259" key="9">
    <source>
        <dbReference type="Pfam" id="PF12704"/>
    </source>
</evidence>
<evidence type="ECO:0000259" key="8">
    <source>
        <dbReference type="Pfam" id="PF02687"/>
    </source>
</evidence>
<evidence type="ECO:0000313" key="10">
    <source>
        <dbReference type="EMBL" id="MBB3188157.1"/>
    </source>
</evidence>
<evidence type="ECO:0000256" key="2">
    <source>
        <dbReference type="ARBA" id="ARBA00005236"/>
    </source>
</evidence>
<dbReference type="AlphaFoldDB" id="A0A7W5DSB3"/>
<dbReference type="GO" id="GO:0044874">
    <property type="term" value="P:lipoprotein localization to outer membrane"/>
    <property type="evidence" value="ECO:0007669"/>
    <property type="project" value="TreeGrafter"/>
</dbReference>
<evidence type="ECO:0000256" key="1">
    <source>
        <dbReference type="ARBA" id="ARBA00004651"/>
    </source>
</evidence>
<evidence type="ECO:0000313" key="11">
    <source>
        <dbReference type="Proteomes" id="UP000544222"/>
    </source>
</evidence>
<keyword evidence="4 7" id="KW-0812">Transmembrane</keyword>
<dbReference type="InterPro" id="IPR003838">
    <property type="entry name" value="ABC3_permease_C"/>
</dbReference>
<evidence type="ECO:0000256" key="3">
    <source>
        <dbReference type="ARBA" id="ARBA00022475"/>
    </source>
</evidence>
<feature type="transmembrane region" description="Helical" evidence="7">
    <location>
        <begin position="265"/>
        <end position="289"/>
    </location>
</feature>
<accession>A0A7W5DSB3</accession>
<protein>
    <submittedName>
        <fullName evidence="10">ABC-type lipoprotein release transport system permease subunit</fullName>
    </submittedName>
</protein>
<comment type="subcellular location">
    <subcellularLocation>
        <location evidence="1">Cell membrane</location>
        <topology evidence="1">Multi-pass membrane protein</topology>
    </subcellularLocation>
</comment>
<name>A0A7W5DSB3_9PORP</name>
<evidence type="ECO:0000256" key="6">
    <source>
        <dbReference type="ARBA" id="ARBA00023136"/>
    </source>
</evidence>
<feature type="transmembrane region" description="Helical" evidence="7">
    <location>
        <begin position="309"/>
        <end position="335"/>
    </location>
</feature>
<keyword evidence="3" id="KW-1003">Cell membrane</keyword>
<feature type="domain" description="MacB-like periplasmic core" evidence="9">
    <location>
        <begin position="17"/>
        <end position="238"/>
    </location>
</feature>
<sequence length="405" mass="44879">MLGVLSWKNVWRNKLRSIVVMIAVMLGVFAGVFLIAFSKGMVDGRIQSIIQTEISHIQIHKPGFQVNNDFSLRMNHIDSIMHVVIDTKHVVAASKRIVISSLVASAETNTGVKIIGIIPSEEKKVTNIHDKIIAGSYFASPERNEVVIGLKLAEKLKVKLHNKIIITLQDVNMNITSGAFRIIGIYQTDNNMFDESTLFVRYSDICRLTGLDGTSAHEIAIILDNNKNTHTVMQQLKAKLPGLNIQDWTQISPEAGYLVSAMNQYLMIFMLVILLALCFGIVNTMLMVVLERVKEIGMLMAVGMSKAKIFFMIMLETVYLSTTGGIAGILIGFILCKHLGKVGLNLYFWKDVYASVGYSSLIYPKIDLQMGIVIAILVIITGILASLYPAYKALKLNPAEATRTD</sequence>
<reference evidence="10 11" key="1">
    <citation type="submission" date="2020-08" db="EMBL/GenBank/DDBJ databases">
        <title>Genomic Encyclopedia of Type Strains, Phase IV (KMG-IV): sequencing the most valuable type-strain genomes for metagenomic binning, comparative biology and taxonomic classification.</title>
        <authorList>
            <person name="Goeker M."/>
        </authorList>
    </citation>
    <scope>NUCLEOTIDE SEQUENCE [LARGE SCALE GENOMIC DNA]</scope>
    <source>
        <strain evidence="10 11">DSM 27471</strain>
    </source>
</reference>
<comment type="similarity">
    <text evidence="2">Belongs to the ABC-4 integral membrane protein family. LolC/E subfamily.</text>
</comment>
<proteinExistence type="inferred from homology"/>
<evidence type="ECO:0000256" key="5">
    <source>
        <dbReference type="ARBA" id="ARBA00022989"/>
    </source>
</evidence>
<dbReference type="RefSeq" id="WP_183413938.1">
    <property type="nucleotide sequence ID" value="NZ_JACHYB010000002.1"/>
</dbReference>
<feature type="transmembrane region" description="Helical" evidence="7">
    <location>
        <begin position="347"/>
        <end position="366"/>
    </location>
</feature>
<dbReference type="Pfam" id="PF02687">
    <property type="entry name" value="FtsX"/>
    <property type="match status" value="1"/>
</dbReference>
<keyword evidence="5 7" id="KW-1133">Transmembrane helix</keyword>
<keyword evidence="10" id="KW-0449">Lipoprotein</keyword>
<keyword evidence="6 7" id="KW-0472">Membrane</keyword>
<organism evidence="10 11">
    <name type="scientific">Microbacter margulisiae</name>
    <dbReference type="NCBI Taxonomy" id="1350067"/>
    <lineage>
        <taxon>Bacteria</taxon>
        <taxon>Pseudomonadati</taxon>
        <taxon>Bacteroidota</taxon>
        <taxon>Bacteroidia</taxon>
        <taxon>Bacteroidales</taxon>
        <taxon>Porphyromonadaceae</taxon>
        <taxon>Microbacter</taxon>
    </lineage>
</organism>
<feature type="transmembrane region" description="Helical" evidence="7">
    <location>
        <begin position="15"/>
        <end position="37"/>
    </location>
</feature>
<dbReference type="InterPro" id="IPR051447">
    <property type="entry name" value="Lipoprotein-release_system"/>
</dbReference>
<gene>
    <name evidence="10" type="ORF">FHX64_002355</name>
</gene>
<evidence type="ECO:0000256" key="4">
    <source>
        <dbReference type="ARBA" id="ARBA00022692"/>
    </source>
</evidence>
<dbReference type="PANTHER" id="PTHR30489">
    <property type="entry name" value="LIPOPROTEIN-RELEASING SYSTEM TRANSMEMBRANE PROTEIN LOLE"/>
    <property type="match status" value="1"/>
</dbReference>
<dbReference type="Proteomes" id="UP000544222">
    <property type="component" value="Unassembled WGS sequence"/>
</dbReference>
<dbReference type="InterPro" id="IPR025857">
    <property type="entry name" value="MacB_PCD"/>
</dbReference>
<keyword evidence="11" id="KW-1185">Reference proteome</keyword>
<feature type="transmembrane region" description="Helical" evidence="7">
    <location>
        <begin position="372"/>
        <end position="391"/>
    </location>
</feature>